<dbReference type="InterPro" id="IPR001242">
    <property type="entry name" value="Condensation_dom"/>
</dbReference>
<dbReference type="InterPro" id="IPR001031">
    <property type="entry name" value="Thioesterase"/>
</dbReference>
<dbReference type="PANTHER" id="PTHR45527:SF1">
    <property type="entry name" value="FATTY ACID SYNTHASE"/>
    <property type="match status" value="1"/>
</dbReference>
<dbReference type="Pfam" id="PF00501">
    <property type="entry name" value="AMP-binding"/>
    <property type="match status" value="1"/>
</dbReference>
<dbReference type="InterPro" id="IPR036736">
    <property type="entry name" value="ACP-like_sf"/>
</dbReference>
<proteinExistence type="inferred from homology"/>
<dbReference type="Pfam" id="PF00668">
    <property type="entry name" value="Condensation"/>
    <property type="match status" value="1"/>
</dbReference>
<dbReference type="Pfam" id="PF00550">
    <property type="entry name" value="PP-binding"/>
    <property type="match status" value="1"/>
</dbReference>
<dbReference type="InterPro" id="IPR025110">
    <property type="entry name" value="AMP-bd_C"/>
</dbReference>
<gene>
    <name evidence="6" type="ORF">A4R26_32140</name>
</gene>
<dbReference type="STRING" id="550983.A4R26_32140"/>
<dbReference type="InterPro" id="IPR010071">
    <property type="entry name" value="AA_adenyl_dom"/>
</dbReference>
<name>A0A1V9EJA1_9BACT</name>
<protein>
    <recommendedName>
        <fullName evidence="5">Carrier domain-containing protein</fullName>
    </recommendedName>
</protein>
<comment type="caution">
    <text evidence="6">The sequence shown here is derived from an EMBL/GenBank/DDBJ whole genome shotgun (WGS) entry which is preliminary data.</text>
</comment>
<dbReference type="InterPro" id="IPR009081">
    <property type="entry name" value="PP-bd_ACP"/>
</dbReference>
<dbReference type="Pfam" id="PF00975">
    <property type="entry name" value="Thioesterase"/>
    <property type="match status" value="1"/>
</dbReference>
<dbReference type="Gene3D" id="3.40.50.1820">
    <property type="entry name" value="alpha/beta hydrolase"/>
    <property type="match status" value="1"/>
</dbReference>
<dbReference type="InterPro" id="IPR020845">
    <property type="entry name" value="AMP-binding_CS"/>
</dbReference>
<dbReference type="InterPro" id="IPR020806">
    <property type="entry name" value="PKS_PP-bd"/>
</dbReference>
<evidence type="ECO:0000256" key="3">
    <source>
        <dbReference type="ARBA" id="ARBA00022450"/>
    </source>
</evidence>
<dbReference type="GO" id="GO:0044550">
    <property type="term" value="P:secondary metabolite biosynthetic process"/>
    <property type="evidence" value="ECO:0007669"/>
    <property type="project" value="TreeGrafter"/>
</dbReference>
<evidence type="ECO:0000313" key="7">
    <source>
        <dbReference type="Proteomes" id="UP000192276"/>
    </source>
</evidence>
<dbReference type="GO" id="GO:0043041">
    <property type="term" value="P:amino acid activation for nonribosomal peptide biosynthetic process"/>
    <property type="evidence" value="ECO:0007669"/>
    <property type="project" value="TreeGrafter"/>
</dbReference>
<dbReference type="Gene3D" id="3.40.50.12780">
    <property type="entry name" value="N-terminal domain of ligase-like"/>
    <property type="match status" value="1"/>
</dbReference>
<comment type="similarity">
    <text evidence="2">Belongs to the ATP-dependent AMP-binding enzyme family.</text>
</comment>
<evidence type="ECO:0000256" key="4">
    <source>
        <dbReference type="ARBA" id="ARBA00022553"/>
    </source>
</evidence>
<evidence type="ECO:0000256" key="2">
    <source>
        <dbReference type="ARBA" id="ARBA00006432"/>
    </source>
</evidence>
<dbReference type="Proteomes" id="UP000192276">
    <property type="component" value="Unassembled WGS sequence"/>
</dbReference>
<dbReference type="Gene3D" id="1.10.1200.10">
    <property type="entry name" value="ACP-like"/>
    <property type="match status" value="1"/>
</dbReference>
<evidence type="ECO:0000313" key="6">
    <source>
        <dbReference type="EMBL" id="OQP46203.1"/>
    </source>
</evidence>
<dbReference type="FunFam" id="1.10.1200.10:FF:000005">
    <property type="entry name" value="Nonribosomal peptide synthetase 1"/>
    <property type="match status" value="1"/>
</dbReference>
<dbReference type="OrthoDB" id="4317020at2"/>
<reference evidence="7" key="1">
    <citation type="submission" date="2016-04" db="EMBL/GenBank/DDBJ databases">
        <authorList>
            <person name="Chen L."/>
            <person name="Zhuang W."/>
            <person name="Wang G."/>
        </authorList>
    </citation>
    <scope>NUCLEOTIDE SEQUENCE [LARGE SCALE GENOMIC DNA]</scope>
    <source>
        <strain evidence="7">208</strain>
    </source>
</reference>
<keyword evidence="4" id="KW-0597">Phosphoprotein</keyword>
<dbReference type="GO" id="GO:0003824">
    <property type="term" value="F:catalytic activity"/>
    <property type="evidence" value="ECO:0007669"/>
    <property type="project" value="InterPro"/>
</dbReference>
<dbReference type="InterPro" id="IPR042099">
    <property type="entry name" value="ANL_N_sf"/>
</dbReference>
<dbReference type="InterPro" id="IPR029058">
    <property type="entry name" value="AB_hydrolase_fold"/>
</dbReference>
<dbReference type="SUPFAM" id="SSF56801">
    <property type="entry name" value="Acetyl-CoA synthetase-like"/>
    <property type="match status" value="1"/>
</dbReference>
<dbReference type="RefSeq" id="WP_081171116.1">
    <property type="nucleotide sequence ID" value="NZ_LWBP01000249.1"/>
</dbReference>
<keyword evidence="3" id="KW-0596">Phosphopantetheine</keyword>
<dbReference type="PANTHER" id="PTHR45527">
    <property type="entry name" value="NONRIBOSOMAL PEPTIDE SYNTHETASE"/>
    <property type="match status" value="1"/>
</dbReference>
<keyword evidence="7" id="KW-1185">Reference proteome</keyword>
<accession>A0A1V9EJA1</accession>
<dbReference type="Gene3D" id="3.30.559.10">
    <property type="entry name" value="Chloramphenicol acetyltransferase-like domain"/>
    <property type="match status" value="1"/>
</dbReference>
<dbReference type="Gene3D" id="3.30.300.30">
    <property type="match status" value="1"/>
</dbReference>
<dbReference type="GO" id="GO:0005737">
    <property type="term" value="C:cytoplasm"/>
    <property type="evidence" value="ECO:0007669"/>
    <property type="project" value="TreeGrafter"/>
</dbReference>
<dbReference type="InterPro" id="IPR000873">
    <property type="entry name" value="AMP-dep_synth/lig_dom"/>
</dbReference>
<dbReference type="Gene3D" id="3.30.559.30">
    <property type="entry name" value="Nonribosomal peptide synthetase, condensation domain"/>
    <property type="match status" value="1"/>
</dbReference>
<dbReference type="InterPro" id="IPR023213">
    <property type="entry name" value="CAT-like_dom_sf"/>
</dbReference>
<dbReference type="CDD" id="cd05930">
    <property type="entry name" value="A_NRPS"/>
    <property type="match status" value="1"/>
</dbReference>
<dbReference type="GO" id="GO:0031177">
    <property type="term" value="F:phosphopantetheine binding"/>
    <property type="evidence" value="ECO:0007669"/>
    <property type="project" value="InterPro"/>
</dbReference>
<dbReference type="SUPFAM" id="SSF52777">
    <property type="entry name" value="CoA-dependent acyltransferases"/>
    <property type="match status" value="2"/>
</dbReference>
<dbReference type="Pfam" id="PF13193">
    <property type="entry name" value="AMP-binding_C"/>
    <property type="match status" value="1"/>
</dbReference>
<dbReference type="SUPFAM" id="SSF47336">
    <property type="entry name" value="ACP-like"/>
    <property type="match status" value="1"/>
</dbReference>
<dbReference type="NCBIfam" id="TIGR01733">
    <property type="entry name" value="AA-adenyl-dom"/>
    <property type="match status" value="1"/>
</dbReference>
<dbReference type="CDD" id="cd19531">
    <property type="entry name" value="LCL_NRPS-like"/>
    <property type="match status" value="1"/>
</dbReference>
<dbReference type="InterPro" id="IPR045851">
    <property type="entry name" value="AMP-bd_C_sf"/>
</dbReference>
<dbReference type="SUPFAM" id="SSF53474">
    <property type="entry name" value="alpha/beta-Hydrolases"/>
    <property type="match status" value="1"/>
</dbReference>
<organism evidence="6 7">
    <name type="scientific">Niastella populi</name>
    <dbReference type="NCBI Taxonomy" id="550983"/>
    <lineage>
        <taxon>Bacteria</taxon>
        <taxon>Pseudomonadati</taxon>
        <taxon>Bacteroidota</taxon>
        <taxon>Chitinophagia</taxon>
        <taxon>Chitinophagales</taxon>
        <taxon>Chitinophagaceae</taxon>
        <taxon>Niastella</taxon>
    </lineage>
</organism>
<comment type="cofactor">
    <cofactor evidence="1">
        <name>pantetheine 4'-phosphate</name>
        <dbReference type="ChEBI" id="CHEBI:47942"/>
    </cofactor>
</comment>
<dbReference type="FunFam" id="2.30.38.10:FF:000001">
    <property type="entry name" value="Non-ribosomal peptide synthetase PvdI"/>
    <property type="match status" value="1"/>
</dbReference>
<sequence>MKTKEKVIALLSHARENGVYPFLDNEKLRLKVNRNEQIDPALLDNIKLYKDEIALFLKEEAGTPAITPFNREDVSQIPLSFSQERVWFIDKLKGSENYHISLVLSIKGKPEINFLENAFRAIINRHEVLRTVFVEKEGIPFQEILTADKWRLIYNDKVSGGEEEELINREISTPFDLARDFMVRAQLLQIKEQEYTLIIVIHHIASDGWSMPIFIRELVMFYKAFVNKSSAGLPALPVQYADYSLWQKQYLTGPVLNRKMQYWKEKLEGLEPLGLPTDHPRPAVQSFRGKTCHFVINKQLNWQLGELCREQGLTLFTVLLAAFKVMLYRYTGSTDIAVGIPVANRTQQEILPLIGFFVNTLVLRTELGTDTPFIDLLAKVKETTLEAYQHQEAPFEKVVEKLLTQRDMSRSPLFQVMFVYQEKGLDEKIELDDLRLSIRPLKKHTSKFDLSFIVEQKEADAVFSIEYSSDLFEEGTIQRMGMHFNALLSAIVQDPRQSIGKLQLLTPEEEKLLLIDFNDTKVVFPDNKTIIDLFEEQVRKTPDHIAIACETIELTYDQVNAAANRLAVCLRQHYHIRPGELLAVTLPRNEWLIITVLGILKSGAAYIPVDPEYPQERISYMITNSGCKLVIDEALLQRMRDTLHAFEANDLPAVNTPSNLAYVIYTSGSTGVPKGVMISHKNVYTFINWCKQEFGNADVDTVFACTSISFDLSVFEIFYTLCSGKKLRLLNNALSIPAWLSTSGKILLNTVPSVVGTLLADKINLQPVKVLNMAGEPVPAHYLDGLDTANTEIRNLYGPSEDTTYSTVYRMKKNAPILIGKPVAHTSIYILNNNLGLQPIGIPGEICISGDGLSQGYINRDDLTAEKFVPHPFKKEERLYKTGDLGKWTPDGNINYLGRLDDQVKIRGFRIEPGEIEVALRKHASIESAVVKVSLDKQGNKQLVAYLVSSTTINPANIRSYLQNILPAYMLPAHFVQLDRLPLTASGKIDKRKLPAVEDVITGSQMAYVPPGNRIEEKLVSIWQEILGKDKIGIHDNFFELGGHSLIATRVMALITRELNVQLPIAVLFTHSTVSLLAEKISAQNEQKITFLIPIQTKGTRAPVFCAPPAGGNVLLYYELSKALGADQPLYAFQAPGVDLVSTPLTSVQEMAALYIKEMQKIQPHGAYTLMGYSFGGNVVYEMAIRLQQQGQKVAQLIIFDSVAPDKSSKNYNEMLPATYTDWLLYFKDIYNVTIENSGQKIKLTAEELIPHSPNDQLKVFYDRLSEKEKGITFDQLRAYTDVYRINASISYVPEAEGPIDVPIVLFRAVQTLTALSEEQIKKRNELIEGRAGREDLGWSDFTINKVHVHAVDCNHLNMMDKSNMQTIITKLRKYLN</sequence>
<dbReference type="SMART" id="SM00823">
    <property type="entry name" value="PKS_PP"/>
    <property type="match status" value="1"/>
</dbReference>
<feature type="domain" description="Carrier" evidence="5">
    <location>
        <begin position="1010"/>
        <end position="1085"/>
    </location>
</feature>
<evidence type="ECO:0000259" key="5">
    <source>
        <dbReference type="PROSITE" id="PS50075"/>
    </source>
</evidence>
<dbReference type="PROSITE" id="PS00455">
    <property type="entry name" value="AMP_BINDING"/>
    <property type="match status" value="1"/>
</dbReference>
<dbReference type="FunFam" id="3.30.300.30:FF:000010">
    <property type="entry name" value="Enterobactin synthetase component F"/>
    <property type="match status" value="1"/>
</dbReference>
<dbReference type="PROSITE" id="PS50075">
    <property type="entry name" value="CARRIER"/>
    <property type="match status" value="1"/>
</dbReference>
<dbReference type="EMBL" id="LWBP01000249">
    <property type="protein sequence ID" value="OQP46203.1"/>
    <property type="molecule type" value="Genomic_DNA"/>
</dbReference>
<evidence type="ECO:0000256" key="1">
    <source>
        <dbReference type="ARBA" id="ARBA00001957"/>
    </source>
</evidence>